<comment type="similarity">
    <text evidence="2 6">Belongs to the peroxisomal membrane protein PXMP2/4 family.</text>
</comment>
<dbReference type="PANTHER" id="PTHR11266:SF17">
    <property type="entry name" value="PROTEIN MPV17"/>
    <property type="match status" value="1"/>
</dbReference>
<evidence type="ECO:0000256" key="2">
    <source>
        <dbReference type="ARBA" id="ARBA00006824"/>
    </source>
</evidence>
<dbReference type="Proteomes" id="UP000815325">
    <property type="component" value="Unassembled WGS sequence"/>
</dbReference>
<dbReference type="PANTHER" id="PTHR11266">
    <property type="entry name" value="PEROXISOMAL MEMBRANE PROTEIN 2, PXMP2 MPV17"/>
    <property type="match status" value="1"/>
</dbReference>
<reference evidence="7" key="1">
    <citation type="submission" date="2017-08" db="EMBL/GenBank/DDBJ databases">
        <authorList>
            <person name="Polle J.E."/>
            <person name="Barry K."/>
            <person name="Cushman J."/>
            <person name="Schmutz J."/>
            <person name="Tran D."/>
            <person name="Hathwaick L.T."/>
            <person name="Yim W.C."/>
            <person name="Jenkins J."/>
            <person name="Mckie-Krisberg Z.M."/>
            <person name="Prochnik S."/>
            <person name="Lindquist E."/>
            <person name="Dockter R.B."/>
            <person name="Adam C."/>
            <person name="Molina H."/>
            <person name="Bunkerborg J."/>
            <person name="Jin E."/>
            <person name="Buchheim M."/>
            <person name="Magnuson J."/>
        </authorList>
    </citation>
    <scope>NUCLEOTIDE SEQUENCE</scope>
    <source>
        <strain evidence="7">CCAP 19/18</strain>
    </source>
</reference>
<accession>A0ABQ7GLQ5</accession>
<evidence type="ECO:0000313" key="7">
    <source>
        <dbReference type="EMBL" id="KAF5835468.1"/>
    </source>
</evidence>
<evidence type="ECO:0000256" key="3">
    <source>
        <dbReference type="ARBA" id="ARBA00022692"/>
    </source>
</evidence>
<protein>
    <submittedName>
        <fullName evidence="7">Uncharacterized protein</fullName>
    </submittedName>
</protein>
<sequence>MQQFSLSAQPRFLRYGILGGRITLKRLGAPLICKAIPTAVGFAFGDCLTQYLNKPREEAYDWSRTAKMGALGAAVAGPIGLWFFRWMNANLLTQGPAGLAMGVKVLLDQVLGCILWQAAFLSIHEPYRMAAGQLIKNTSESLQGQTSSLRKRILPAV</sequence>
<keyword evidence="3" id="KW-0812">Transmembrane</keyword>
<evidence type="ECO:0000256" key="1">
    <source>
        <dbReference type="ARBA" id="ARBA00004141"/>
    </source>
</evidence>
<gene>
    <name evidence="7" type="ORF">DUNSADRAFT_7308</name>
</gene>
<dbReference type="InterPro" id="IPR007248">
    <property type="entry name" value="Mpv17_PMP22"/>
</dbReference>
<keyword evidence="4" id="KW-1133">Transmembrane helix</keyword>
<comment type="caution">
    <text evidence="7">The sequence shown here is derived from an EMBL/GenBank/DDBJ whole genome shotgun (WGS) entry which is preliminary data.</text>
</comment>
<proteinExistence type="inferred from homology"/>
<evidence type="ECO:0000256" key="6">
    <source>
        <dbReference type="RuleBase" id="RU363053"/>
    </source>
</evidence>
<comment type="subcellular location">
    <subcellularLocation>
        <location evidence="1">Membrane</location>
        <topology evidence="1">Multi-pass membrane protein</topology>
    </subcellularLocation>
</comment>
<keyword evidence="8" id="KW-1185">Reference proteome</keyword>
<evidence type="ECO:0000313" key="8">
    <source>
        <dbReference type="Proteomes" id="UP000815325"/>
    </source>
</evidence>
<keyword evidence="5" id="KW-0472">Membrane</keyword>
<name>A0ABQ7GLQ5_DUNSA</name>
<evidence type="ECO:0000256" key="5">
    <source>
        <dbReference type="ARBA" id="ARBA00023136"/>
    </source>
</evidence>
<dbReference type="EMBL" id="MU069703">
    <property type="protein sequence ID" value="KAF5835468.1"/>
    <property type="molecule type" value="Genomic_DNA"/>
</dbReference>
<organism evidence="7 8">
    <name type="scientific">Dunaliella salina</name>
    <name type="common">Green alga</name>
    <name type="synonym">Protococcus salinus</name>
    <dbReference type="NCBI Taxonomy" id="3046"/>
    <lineage>
        <taxon>Eukaryota</taxon>
        <taxon>Viridiplantae</taxon>
        <taxon>Chlorophyta</taxon>
        <taxon>core chlorophytes</taxon>
        <taxon>Chlorophyceae</taxon>
        <taxon>CS clade</taxon>
        <taxon>Chlamydomonadales</taxon>
        <taxon>Dunaliellaceae</taxon>
        <taxon>Dunaliella</taxon>
    </lineage>
</organism>
<evidence type="ECO:0000256" key="4">
    <source>
        <dbReference type="ARBA" id="ARBA00022989"/>
    </source>
</evidence>